<feature type="domain" description="CUE" evidence="2">
    <location>
        <begin position="43"/>
        <end position="86"/>
    </location>
</feature>
<dbReference type="Pfam" id="PF03474">
    <property type="entry name" value="DMA"/>
    <property type="match status" value="1"/>
</dbReference>
<dbReference type="CDD" id="cd14279">
    <property type="entry name" value="CUE"/>
    <property type="match status" value="1"/>
</dbReference>
<dbReference type="GO" id="GO:0043130">
    <property type="term" value="F:ubiquitin binding"/>
    <property type="evidence" value="ECO:0007669"/>
    <property type="project" value="InterPro"/>
</dbReference>
<keyword evidence="4" id="KW-1185">Reference proteome</keyword>
<sequence length="112" mass="12564">MSAISGPSACLQWWGSSTATCRKEKRTEGIKQYCTSSVEVDDDREDPVNYLQQLFPDAARNDLEQALESCKGDANQAAEFLLQGNETDIGEFIPHYREVGYAAYWASHQSYC</sequence>
<comment type="similarity">
    <text evidence="1">Belongs to the DMRT family.</text>
</comment>
<dbReference type="SUPFAM" id="SSF46934">
    <property type="entry name" value="UBA-like"/>
    <property type="match status" value="1"/>
</dbReference>
<name>A0A9W9ZYH3_9CNID</name>
<dbReference type="AlphaFoldDB" id="A0A9W9ZYH3"/>
<organism evidence="3 4">
    <name type="scientific">Desmophyllum pertusum</name>
    <dbReference type="NCBI Taxonomy" id="174260"/>
    <lineage>
        <taxon>Eukaryota</taxon>
        <taxon>Metazoa</taxon>
        <taxon>Cnidaria</taxon>
        <taxon>Anthozoa</taxon>
        <taxon>Hexacorallia</taxon>
        <taxon>Scleractinia</taxon>
        <taxon>Caryophylliina</taxon>
        <taxon>Caryophylliidae</taxon>
        <taxon>Desmophyllum</taxon>
    </lineage>
</organism>
<protein>
    <recommendedName>
        <fullName evidence="2">CUE domain-containing protein</fullName>
    </recommendedName>
</protein>
<evidence type="ECO:0000256" key="1">
    <source>
        <dbReference type="ARBA" id="ARBA00006834"/>
    </source>
</evidence>
<dbReference type="Proteomes" id="UP001163046">
    <property type="component" value="Unassembled WGS sequence"/>
</dbReference>
<dbReference type="EMBL" id="MU825502">
    <property type="protein sequence ID" value="KAJ7388314.1"/>
    <property type="molecule type" value="Genomic_DNA"/>
</dbReference>
<proteinExistence type="inferred from homology"/>
<reference evidence="3" key="1">
    <citation type="submission" date="2023-01" db="EMBL/GenBank/DDBJ databases">
        <title>Genome assembly of the deep-sea coral Lophelia pertusa.</title>
        <authorList>
            <person name="Herrera S."/>
            <person name="Cordes E."/>
        </authorList>
    </citation>
    <scope>NUCLEOTIDE SEQUENCE</scope>
    <source>
        <strain evidence="3">USNM1676648</strain>
        <tissue evidence="3">Polyp</tissue>
    </source>
</reference>
<evidence type="ECO:0000259" key="2">
    <source>
        <dbReference type="PROSITE" id="PS51140"/>
    </source>
</evidence>
<dbReference type="InterPro" id="IPR009060">
    <property type="entry name" value="UBA-like_sf"/>
</dbReference>
<dbReference type="InterPro" id="IPR003892">
    <property type="entry name" value="CUE"/>
</dbReference>
<dbReference type="PROSITE" id="PS51140">
    <property type="entry name" value="CUE"/>
    <property type="match status" value="1"/>
</dbReference>
<accession>A0A9W9ZYH3</accession>
<comment type="caution">
    <text evidence="3">The sequence shown here is derived from an EMBL/GenBank/DDBJ whole genome shotgun (WGS) entry which is preliminary data.</text>
</comment>
<dbReference type="InterPro" id="IPR005173">
    <property type="entry name" value="DMA"/>
</dbReference>
<gene>
    <name evidence="3" type="ORF">OS493_038585</name>
</gene>
<evidence type="ECO:0000313" key="4">
    <source>
        <dbReference type="Proteomes" id="UP001163046"/>
    </source>
</evidence>
<evidence type="ECO:0000313" key="3">
    <source>
        <dbReference type="EMBL" id="KAJ7388314.1"/>
    </source>
</evidence>